<keyword evidence="6 10" id="KW-0812">Transmembrane</keyword>
<dbReference type="GO" id="GO:0009297">
    <property type="term" value="P:pilus assembly"/>
    <property type="evidence" value="ECO:0007669"/>
    <property type="project" value="InterPro"/>
</dbReference>
<comment type="caution">
    <text evidence="14">The sequence shown here is derived from an EMBL/GenBank/DDBJ whole genome shotgun (WGS) entry which is preliminary data.</text>
</comment>
<evidence type="ECO:0000256" key="8">
    <source>
        <dbReference type="ARBA" id="ARBA00023136"/>
    </source>
</evidence>
<dbReference type="Gene3D" id="2.60.40.2070">
    <property type="match status" value="1"/>
</dbReference>
<organism evidence="14 15">
    <name type="scientific">Pigmentiphaga litoralis</name>
    <dbReference type="NCBI Taxonomy" id="516702"/>
    <lineage>
        <taxon>Bacteria</taxon>
        <taxon>Pseudomonadati</taxon>
        <taxon>Pseudomonadota</taxon>
        <taxon>Betaproteobacteria</taxon>
        <taxon>Burkholderiales</taxon>
        <taxon>Alcaligenaceae</taxon>
        <taxon>Pigmentiphaga</taxon>
    </lineage>
</organism>
<evidence type="ECO:0000259" key="13">
    <source>
        <dbReference type="Pfam" id="PF13954"/>
    </source>
</evidence>
<protein>
    <submittedName>
        <fullName evidence="14">Outer membrane usher protein</fullName>
    </submittedName>
</protein>
<dbReference type="Gene3D" id="3.10.20.410">
    <property type="match status" value="1"/>
</dbReference>
<keyword evidence="4" id="KW-1134">Transmembrane beta strand</keyword>
<dbReference type="AlphaFoldDB" id="A0A7Y9IWP7"/>
<dbReference type="Proteomes" id="UP000542125">
    <property type="component" value="Unassembled WGS sequence"/>
</dbReference>
<dbReference type="EMBL" id="JACBYR010000001">
    <property type="protein sequence ID" value="NYE84393.1"/>
    <property type="molecule type" value="Genomic_DNA"/>
</dbReference>
<keyword evidence="9 10" id="KW-0998">Cell outer membrane</keyword>
<keyword evidence="15" id="KW-1185">Reference proteome</keyword>
<dbReference type="InterPro" id="IPR000015">
    <property type="entry name" value="Fimb_usher"/>
</dbReference>
<dbReference type="InterPro" id="IPR018030">
    <property type="entry name" value="Fimbrial_membr_usher_CS"/>
</dbReference>
<accession>A0A7Y9IWP7</accession>
<dbReference type="Pfam" id="PF00577">
    <property type="entry name" value="Usher"/>
    <property type="match status" value="1"/>
</dbReference>
<dbReference type="RefSeq" id="WP_179588079.1">
    <property type="nucleotide sequence ID" value="NZ_JACBYR010000001.1"/>
</dbReference>
<dbReference type="InterPro" id="IPR025949">
    <property type="entry name" value="PapC-like_C"/>
</dbReference>
<evidence type="ECO:0000256" key="5">
    <source>
        <dbReference type="ARBA" id="ARBA00022558"/>
    </source>
</evidence>
<comment type="similarity">
    <text evidence="2 10">Belongs to the fimbrial export usher family.</text>
</comment>
<evidence type="ECO:0000256" key="6">
    <source>
        <dbReference type="ARBA" id="ARBA00022692"/>
    </source>
</evidence>
<evidence type="ECO:0000256" key="7">
    <source>
        <dbReference type="ARBA" id="ARBA00022729"/>
    </source>
</evidence>
<evidence type="ECO:0000256" key="2">
    <source>
        <dbReference type="ARBA" id="ARBA00008064"/>
    </source>
</evidence>
<name>A0A7Y9IWP7_9BURK</name>
<evidence type="ECO:0000313" key="15">
    <source>
        <dbReference type="Proteomes" id="UP000542125"/>
    </source>
</evidence>
<dbReference type="SUPFAM" id="SSF141729">
    <property type="entry name" value="FimD N-terminal domain-like"/>
    <property type="match status" value="1"/>
</dbReference>
<evidence type="ECO:0000256" key="11">
    <source>
        <dbReference type="SAM" id="MobiDB-lite"/>
    </source>
</evidence>
<evidence type="ECO:0000256" key="4">
    <source>
        <dbReference type="ARBA" id="ARBA00022452"/>
    </source>
</evidence>
<dbReference type="Pfam" id="PF13954">
    <property type="entry name" value="PapC_N"/>
    <property type="match status" value="1"/>
</dbReference>
<proteinExistence type="inferred from homology"/>
<dbReference type="PROSITE" id="PS01151">
    <property type="entry name" value="FIMBRIAL_USHER"/>
    <property type="match status" value="1"/>
</dbReference>
<evidence type="ECO:0000256" key="9">
    <source>
        <dbReference type="ARBA" id="ARBA00023237"/>
    </source>
</evidence>
<keyword evidence="7" id="KW-0732">Signal</keyword>
<keyword evidence="5 10" id="KW-1029">Fimbrium biogenesis</keyword>
<keyword evidence="3 10" id="KW-0813">Transport</keyword>
<evidence type="ECO:0000259" key="12">
    <source>
        <dbReference type="Pfam" id="PF13953"/>
    </source>
</evidence>
<dbReference type="InterPro" id="IPR037224">
    <property type="entry name" value="PapC_N_sf"/>
</dbReference>
<dbReference type="PANTHER" id="PTHR30451:SF21">
    <property type="entry name" value="FIMBRIAL USHER DOMAIN-CONTAINING PROTEIN YDET-RELATED"/>
    <property type="match status" value="1"/>
</dbReference>
<comment type="subcellular location">
    <subcellularLocation>
        <location evidence="1 10">Cell outer membrane</location>
        <topology evidence="1 10">Multi-pass membrane protein</topology>
    </subcellularLocation>
</comment>
<evidence type="ECO:0000313" key="14">
    <source>
        <dbReference type="EMBL" id="NYE84393.1"/>
    </source>
</evidence>
<dbReference type="Pfam" id="PF13953">
    <property type="entry name" value="PapC_C"/>
    <property type="match status" value="1"/>
</dbReference>
<sequence>MAASTTLAQTPPVTIEPTPPATAGSAPAGFNTQFLMGKIPAADLADFLKGEGVLPRNYWLDVAVNRNPAGRHNVRFVRSDTLGKLVPCLTMTALDDFGVDVGQLRTRGVEQGLEATAPCVDLPRLVPEYTFDYQPNRLRLLISIPQALMRPATRRRIDPSTWNAGATVAFTNYSANTRRDWRDGSTPTNSSYLGLRNGLNVGGWRLRNDSNVISNSYGGTRFTSNRTFLQRDIDAVNGQLTLGQLYTDGQVFDGVRIRGVSLNFDESMLPANERGYTPVVRGIADTNATVEIRQNGYLLSSTPVSPGPFVIDDLYPSGSNGELEITIIEADGRRRITRQPFGALPMMVRAGALRYNAAMGYYDSTYGELPEPAVFTGTAAWGARENLTTFGGLQASRGFQGLNLGGAINTFWGALSADLTHSRSTTRGASLSGQSLRLLYNKTFTRTSTNFTLAGYRYSSEGYRTLQNHIDDQGQLSSAYPTSYAATRMRTSFNISVYQSLGERYGSVYVSANDQTYWNAEGNRRTLQTGYGNTYGRISYNLSVSHTSDMSTSSYNSMAYRTGSDTRAMLTVSAPLGSGRLAPTATSTFSGGNNETSSIGIGLNGVLPGDRELYYSVYANKYDTVSTSASLSGRLPSTSFSVSASQGKGYESANLTANGVAVLHGGGVNFGQSVGETFGLVHIADTRGVGLQGGGRTGSNGYGIVTYLSPYARNQVSVDTRKTDSDIEIEQTTLHVVPRRGAVPLIAFKGATGRRIQFEIVASNGLPLPLAATVEDAEGQQLGVTDVKGRAMVFLQQEKGTLRAKWGRNECVGEYALPRRDAAKAYQRVKIVCLLQGGTRQQATR</sequence>
<dbReference type="GO" id="GO:0015473">
    <property type="term" value="F:fimbrial usher porin activity"/>
    <property type="evidence" value="ECO:0007669"/>
    <property type="project" value="InterPro"/>
</dbReference>
<feature type="domain" description="PapC N-terminal" evidence="13">
    <location>
        <begin position="30"/>
        <end position="176"/>
    </location>
</feature>
<dbReference type="GO" id="GO:0009279">
    <property type="term" value="C:cell outer membrane"/>
    <property type="evidence" value="ECO:0007669"/>
    <property type="project" value="UniProtKB-SubCell"/>
</dbReference>
<dbReference type="InterPro" id="IPR042186">
    <property type="entry name" value="FimD_plug_dom"/>
</dbReference>
<evidence type="ECO:0000256" key="3">
    <source>
        <dbReference type="ARBA" id="ARBA00022448"/>
    </source>
</evidence>
<feature type="region of interest" description="Disordered" evidence="11">
    <location>
        <begin position="1"/>
        <end position="26"/>
    </location>
</feature>
<dbReference type="Gene3D" id="2.60.40.3110">
    <property type="match status" value="1"/>
</dbReference>
<feature type="compositionally biased region" description="Polar residues" evidence="11">
    <location>
        <begin position="1"/>
        <end position="12"/>
    </location>
</feature>
<evidence type="ECO:0000256" key="1">
    <source>
        <dbReference type="ARBA" id="ARBA00004571"/>
    </source>
</evidence>
<dbReference type="Gene3D" id="2.60.40.2610">
    <property type="entry name" value="Outer membrane usher protein FimD, plug domain"/>
    <property type="match status" value="1"/>
</dbReference>
<gene>
    <name evidence="14" type="ORF">FHW18_003664</name>
</gene>
<reference evidence="14 15" key="1">
    <citation type="submission" date="2020-07" db="EMBL/GenBank/DDBJ databases">
        <title>Genomic Encyclopedia of Type Strains, Phase IV (KMG-V): Genome sequencing to study the core and pangenomes of soil and plant-associated prokaryotes.</title>
        <authorList>
            <person name="Whitman W."/>
        </authorList>
    </citation>
    <scope>NUCLEOTIDE SEQUENCE [LARGE SCALE GENOMIC DNA]</scope>
    <source>
        <strain evidence="14 15">SAS40</strain>
    </source>
</reference>
<dbReference type="PANTHER" id="PTHR30451">
    <property type="entry name" value="OUTER MEMBRANE USHER PROTEIN"/>
    <property type="match status" value="1"/>
</dbReference>
<keyword evidence="8 10" id="KW-0472">Membrane</keyword>
<dbReference type="InterPro" id="IPR025885">
    <property type="entry name" value="PapC_N"/>
</dbReference>
<feature type="domain" description="PapC-like C-terminal" evidence="12">
    <location>
        <begin position="759"/>
        <end position="818"/>
    </location>
</feature>
<evidence type="ECO:0000256" key="10">
    <source>
        <dbReference type="RuleBase" id="RU003884"/>
    </source>
</evidence>
<dbReference type="InterPro" id="IPR043142">
    <property type="entry name" value="PapC-like_C_sf"/>
</dbReference>